<gene>
    <name evidence="8" type="primary">yciC_2</name>
    <name evidence="8" type="ORF">Pan181_41370</name>
</gene>
<dbReference type="Proteomes" id="UP000315750">
    <property type="component" value="Chromosome"/>
</dbReference>
<reference evidence="8 9" key="1">
    <citation type="submission" date="2019-02" db="EMBL/GenBank/DDBJ databases">
        <title>Deep-cultivation of Planctomycetes and their phenomic and genomic characterization uncovers novel biology.</title>
        <authorList>
            <person name="Wiegand S."/>
            <person name="Jogler M."/>
            <person name="Boedeker C."/>
            <person name="Pinto D."/>
            <person name="Vollmers J."/>
            <person name="Rivas-Marin E."/>
            <person name="Kohn T."/>
            <person name="Peeters S.H."/>
            <person name="Heuer A."/>
            <person name="Rast P."/>
            <person name="Oberbeckmann S."/>
            <person name="Bunk B."/>
            <person name="Jeske O."/>
            <person name="Meyerdierks A."/>
            <person name="Storesund J.E."/>
            <person name="Kallscheuer N."/>
            <person name="Luecker S."/>
            <person name="Lage O.M."/>
            <person name="Pohl T."/>
            <person name="Merkel B.J."/>
            <person name="Hornburger P."/>
            <person name="Mueller R.-W."/>
            <person name="Bruemmer F."/>
            <person name="Labrenz M."/>
            <person name="Spormann A.M."/>
            <person name="Op den Camp H."/>
            <person name="Overmann J."/>
            <person name="Amann R."/>
            <person name="Jetten M.S.M."/>
            <person name="Mascher T."/>
            <person name="Medema M.H."/>
            <person name="Devos D.P."/>
            <person name="Kaster A.-K."/>
            <person name="Ovreas L."/>
            <person name="Rohde M."/>
            <person name="Galperin M.Y."/>
            <person name="Jogler C."/>
        </authorList>
    </citation>
    <scope>NUCLEOTIDE SEQUENCE [LARGE SCALE GENOMIC DNA]</scope>
    <source>
        <strain evidence="8 9">Pan181</strain>
    </source>
</reference>
<dbReference type="PANTHER" id="PTHR43603">
    <property type="entry name" value="COBW DOMAIN-CONTAINING PROTEIN DDB_G0274527"/>
    <property type="match status" value="1"/>
</dbReference>
<proteinExistence type="inferred from homology"/>
<organism evidence="8 9">
    <name type="scientific">Aeoliella mucimassa</name>
    <dbReference type="NCBI Taxonomy" id="2527972"/>
    <lineage>
        <taxon>Bacteria</taxon>
        <taxon>Pseudomonadati</taxon>
        <taxon>Planctomycetota</taxon>
        <taxon>Planctomycetia</taxon>
        <taxon>Pirellulales</taxon>
        <taxon>Lacipirellulaceae</taxon>
        <taxon>Aeoliella</taxon>
    </lineage>
</organism>
<comment type="similarity">
    <text evidence="4">Belongs to the SIMIBI class G3E GTPase family. ZNG1 subfamily.</text>
</comment>
<dbReference type="Pfam" id="PF02492">
    <property type="entry name" value="cobW"/>
    <property type="match status" value="1"/>
</dbReference>
<dbReference type="RefSeq" id="WP_145249372.1">
    <property type="nucleotide sequence ID" value="NZ_CP036278.1"/>
</dbReference>
<accession>A0A518AT44</accession>
<comment type="function">
    <text evidence="5">Zinc chaperone that directly transfers zinc cofactor to target proteins, thereby activating them. Zinc is transferred from the CXCC motif in the GTPase domain to the zinc binding site in target proteins in a process requiring GTP hydrolysis.</text>
</comment>
<keyword evidence="9" id="KW-1185">Reference proteome</keyword>
<dbReference type="CDD" id="cd03112">
    <property type="entry name" value="CobW-like"/>
    <property type="match status" value="1"/>
</dbReference>
<keyword evidence="1" id="KW-0547">Nucleotide-binding</keyword>
<evidence type="ECO:0000256" key="2">
    <source>
        <dbReference type="ARBA" id="ARBA00022801"/>
    </source>
</evidence>
<comment type="catalytic activity">
    <reaction evidence="6">
        <text>GTP + H2O = GDP + phosphate + H(+)</text>
        <dbReference type="Rhea" id="RHEA:19669"/>
        <dbReference type="ChEBI" id="CHEBI:15377"/>
        <dbReference type="ChEBI" id="CHEBI:15378"/>
        <dbReference type="ChEBI" id="CHEBI:37565"/>
        <dbReference type="ChEBI" id="CHEBI:43474"/>
        <dbReference type="ChEBI" id="CHEBI:58189"/>
    </reaction>
    <physiologicalReaction direction="left-to-right" evidence="6">
        <dbReference type="Rhea" id="RHEA:19670"/>
    </physiologicalReaction>
</comment>
<dbReference type="SMART" id="SM00833">
    <property type="entry name" value="CobW_C"/>
    <property type="match status" value="1"/>
</dbReference>
<dbReference type="InterPro" id="IPR011629">
    <property type="entry name" value="CobW-like_C"/>
</dbReference>
<name>A0A518AT44_9BACT</name>
<dbReference type="OrthoDB" id="9808822at2"/>
<dbReference type="PANTHER" id="PTHR43603:SF1">
    <property type="entry name" value="ZINC-REGULATED GTPASE METALLOPROTEIN ACTIVATOR 1"/>
    <property type="match status" value="1"/>
</dbReference>
<evidence type="ECO:0000256" key="6">
    <source>
        <dbReference type="ARBA" id="ARBA00049117"/>
    </source>
</evidence>
<evidence type="ECO:0000256" key="3">
    <source>
        <dbReference type="ARBA" id="ARBA00023186"/>
    </source>
</evidence>
<evidence type="ECO:0000256" key="4">
    <source>
        <dbReference type="ARBA" id="ARBA00034320"/>
    </source>
</evidence>
<evidence type="ECO:0000256" key="5">
    <source>
        <dbReference type="ARBA" id="ARBA00045658"/>
    </source>
</evidence>
<dbReference type="InterPro" id="IPR003495">
    <property type="entry name" value="CobW/HypB/UreG_nucleotide-bd"/>
</dbReference>
<evidence type="ECO:0000313" key="9">
    <source>
        <dbReference type="Proteomes" id="UP000315750"/>
    </source>
</evidence>
<dbReference type="AlphaFoldDB" id="A0A518AT44"/>
<dbReference type="GO" id="GO:0000166">
    <property type="term" value="F:nucleotide binding"/>
    <property type="evidence" value="ECO:0007669"/>
    <property type="project" value="UniProtKB-KW"/>
</dbReference>
<dbReference type="EMBL" id="CP036278">
    <property type="protein sequence ID" value="QDU57914.1"/>
    <property type="molecule type" value="Genomic_DNA"/>
</dbReference>
<evidence type="ECO:0000313" key="8">
    <source>
        <dbReference type="EMBL" id="QDU57914.1"/>
    </source>
</evidence>
<dbReference type="SUPFAM" id="SSF52540">
    <property type="entry name" value="P-loop containing nucleoside triphosphate hydrolases"/>
    <property type="match status" value="1"/>
</dbReference>
<dbReference type="Pfam" id="PF07683">
    <property type="entry name" value="CobW_C"/>
    <property type="match status" value="1"/>
</dbReference>
<dbReference type="Gene3D" id="3.30.1220.10">
    <property type="entry name" value="CobW-like, C-terminal domain"/>
    <property type="match status" value="1"/>
</dbReference>
<dbReference type="InterPro" id="IPR036627">
    <property type="entry name" value="CobW-likC_sf"/>
</dbReference>
<feature type="domain" description="CobW C-terminal" evidence="7">
    <location>
        <begin position="256"/>
        <end position="378"/>
    </location>
</feature>
<protein>
    <submittedName>
        <fullName evidence="8">Metal chaperone YciC</fullName>
    </submittedName>
</protein>
<evidence type="ECO:0000256" key="1">
    <source>
        <dbReference type="ARBA" id="ARBA00022741"/>
    </source>
</evidence>
<sequence>MNKLPVTVLSGFLGAGKTTVLNHVLANRQGLRVAVIVNDMSEVNIDASLVRGGQASLSRTEEKLVEMTNGCICCTLREDLLQEVAELAREGRFDYLLVESTGISEPMPVAETFTFANEEGQSLSDVAQLDTMVTVVDACNFFRDFGSSESLVDRRIGLSDEDERNIVDLLTDQVEFANIILLNKCDLIDEVDKKTLLGVLRNLNPKARIIETVRGRVEPSMIVGTELFSLDEASAQPGWLEVPRGQEQPETDEYGITSFVYRARRPFHAGRLWENLDYVDGILAGVVRSKGFLWLASRHDQAFTWSQAGVSVQLNPAGIWWAAAPDDAWPLDSPENAEILEEIKKEFEGPYGDRRQEIVFIGVDMDRPVIESLLEECLLTNDELSQGPAVWSTYEDPLPTYEWGEPDVVAEE</sequence>
<keyword evidence="2" id="KW-0378">Hydrolase</keyword>
<dbReference type="KEGG" id="amuc:Pan181_41370"/>
<dbReference type="InterPro" id="IPR027417">
    <property type="entry name" value="P-loop_NTPase"/>
</dbReference>
<dbReference type="InterPro" id="IPR051927">
    <property type="entry name" value="Zn_Chap_cDPG_Synth"/>
</dbReference>
<evidence type="ECO:0000259" key="7">
    <source>
        <dbReference type="SMART" id="SM00833"/>
    </source>
</evidence>
<dbReference type="Gene3D" id="3.40.50.300">
    <property type="entry name" value="P-loop containing nucleotide triphosphate hydrolases"/>
    <property type="match status" value="1"/>
</dbReference>
<keyword evidence="3" id="KW-0143">Chaperone</keyword>
<dbReference type="GO" id="GO:0016787">
    <property type="term" value="F:hydrolase activity"/>
    <property type="evidence" value="ECO:0007669"/>
    <property type="project" value="UniProtKB-KW"/>
</dbReference>